<dbReference type="Proteomes" id="UP000747542">
    <property type="component" value="Unassembled WGS sequence"/>
</dbReference>
<name>A0A8J5K1P2_HOMAM</name>
<feature type="compositionally biased region" description="Basic and acidic residues" evidence="1">
    <location>
        <begin position="109"/>
        <end position="118"/>
    </location>
</feature>
<dbReference type="AlphaFoldDB" id="A0A8J5K1P2"/>
<protein>
    <submittedName>
        <fullName evidence="2">Uncharacterized protein</fullName>
    </submittedName>
</protein>
<keyword evidence="3" id="KW-1185">Reference proteome</keyword>
<gene>
    <name evidence="2" type="ORF">Hamer_G004544</name>
</gene>
<evidence type="ECO:0000256" key="1">
    <source>
        <dbReference type="SAM" id="MobiDB-lite"/>
    </source>
</evidence>
<comment type="caution">
    <text evidence="2">The sequence shown here is derived from an EMBL/GenBank/DDBJ whole genome shotgun (WGS) entry which is preliminary data.</text>
</comment>
<evidence type="ECO:0000313" key="2">
    <source>
        <dbReference type="EMBL" id="KAG7163404.1"/>
    </source>
</evidence>
<feature type="non-terminal residue" evidence="2">
    <location>
        <position position="327"/>
    </location>
</feature>
<feature type="region of interest" description="Disordered" evidence="1">
    <location>
        <begin position="191"/>
        <end position="212"/>
    </location>
</feature>
<feature type="compositionally biased region" description="Basic and acidic residues" evidence="1">
    <location>
        <begin position="86"/>
        <end position="102"/>
    </location>
</feature>
<evidence type="ECO:0000313" key="3">
    <source>
        <dbReference type="Proteomes" id="UP000747542"/>
    </source>
</evidence>
<dbReference type="EMBL" id="JAHLQT010026473">
    <property type="protein sequence ID" value="KAG7163404.1"/>
    <property type="molecule type" value="Genomic_DNA"/>
</dbReference>
<organism evidence="2 3">
    <name type="scientific">Homarus americanus</name>
    <name type="common">American lobster</name>
    <dbReference type="NCBI Taxonomy" id="6706"/>
    <lineage>
        <taxon>Eukaryota</taxon>
        <taxon>Metazoa</taxon>
        <taxon>Ecdysozoa</taxon>
        <taxon>Arthropoda</taxon>
        <taxon>Crustacea</taxon>
        <taxon>Multicrustacea</taxon>
        <taxon>Malacostraca</taxon>
        <taxon>Eumalacostraca</taxon>
        <taxon>Eucarida</taxon>
        <taxon>Decapoda</taxon>
        <taxon>Pleocyemata</taxon>
        <taxon>Astacidea</taxon>
        <taxon>Nephropoidea</taxon>
        <taxon>Nephropidae</taxon>
        <taxon>Homarus</taxon>
    </lineage>
</organism>
<feature type="non-terminal residue" evidence="2">
    <location>
        <position position="1"/>
    </location>
</feature>
<accession>A0A8J5K1P2</accession>
<reference evidence="2" key="1">
    <citation type="journal article" date="2021" name="Sci. Adv.">
        <title>The American lobster genome reveals insights on longevity, neural, and immune adaptations.</title>
        <authorList>
            <person name="Polinski J.M."/>
            <person name="Zimin A.V."/>
            <person name="Clark K.F."/>
            <person name="Kohn A.B."/>
            <person name="Sadowski N."/>
            <person name="Timp W."/>
            <person name="Ptitsyn A."/>
            <person name="Khanna P."/>
            <person name="Romanova D.Y."/>
            <person name="Williams P."/>
            <person name="Greenwood S.J."/>
            <person name="Moroz L.L."/>
            <person name="Walt D.R."/>
            <person name="Bodnar A.G."/>
        </authorList>
    </citation>
    <scope>NUCLEOTIDE SEQUENCE</scope>
    <source>
        <strain evidence="2">GMGI-L3</strain>
    </source>
</reference>
<sequence length="327" mass="36851">TRVHQPHVLYCGSLCTSLTCSGRLCACVSVFRGPACKSLLTDRCQQAKCLSCHHLGCPDNSGARKAGKWKCNKETIEGRARRRRREERQMDEKGKLKKTLKEKGKRRAKGEERDREEEANPPSGFIIHVTFGGDTLHYYSQGINNTQYDLDNAFINVKFVKIKMASELTQATSAAVSTTVTTAKEAATITNNSHGIWPPPSPQQPRYSRHHHHNSHGIVATITTTATQCVLSKANEDTPQSVSRGLEFGRLSSSRVLEVEPHDHHLRLLGCFKKLVLTIIPESSTVQPRMMTEAAVIRKETRRQTEDIYDEVERQRRSQINNPLKRQ</sequence>
<feature type="region of interest" description="Disordered" evidence="1">
    <location>
        <begin position="79"/>
        <end position="121"/>
    </location>
</feature>
<proteinExistence type="predicted"/>